<evidence type="ECO:0000313" key="2">
    <source>
        <dbReference type="EMBL" id="KAF2645198.1"/>
    </source>
</evidence>
<reference evidence="2" key="1">
    <citation type="journal article" date="2020" name="Stud. Mycol.">
        <title>101 Dothideomycetes genomes: a test case for predicting lifestyles and emergence of pathogens.</title>
        <authorList>
            <person name="Haridas S."/>
            <person name="Albert R."/>
            <person name="Binder M."/>
            <person name="Bloem J."/>
            <person name="Labutti K."/>
            <person name="Salamov A."/>
            <person name="Andreopoulos B."/>
            <person name="Baker S."/>
            <person name="Barry K."/>
            <person name="Bills G."/>
            <person name="Bluhm B."/>
            <person name="Cannon C."/>
            <person name="Castanera R."/>
            <person name="Culley D."/>
            <person name="Daum C."/>
            <person name="Ezra D."/>
            <person name="Gonzalez J."/>
            <person name="Henrissat B."/>
            <person name="Kuo A."/>
            <person name="Liang C."/>
            <person name="Lipzen A."/>
            <person name="Lutzoni F."/>
            <person name="Magnuson J."/>
            <person name="Mondo S."/>
            <person name="Nolan M."/>
            <person name="Ohm R."/>
            <person name="Pangilinan J."/>
            <person name="Park H.-J."/>
            <person name="Ramirez L."/>
            <person name="Alfaro M."/>
            <person name="Sun H."/>
            <person name="Tritt A."/>
            <person name="Yoshinaga Y."/>
            <person name="Zwiers L.-H."/>
            <person name="Turgeon B."/>
            <person name="Goodwin S."/>
            <person name="Spatafora J."/>
            <person name="Crous P."/>
            <person name="Grigoriev I."/>
        </authorList>
    </citation>
    <scope>NUCLEOTIDE SEQUENCE</scope>
    <source>
        <strain evidence="2">CBS 473.64</strain>
    </source>
</reference>
<accession>A0A6A6SFK7</accession>
<dbReference type="EMBL" id="MU006777">
    <property type="protein sequence ID" value="KAF2645198.1"/>
    <property type="molecule type" value="Genomic_DNA"/>
</dbReference>
<dbReference type="Proteomes" id="UP000799753">
    <property type="component" value="Unassembled WGS sequence"/>
</dbReference>
<feature type="transmembrane region" description="Helical" evidence="1">
    <location>
        <begin position="12"/>
        <end position="34"/>
    </location>
</feature>
<evidence type="ECO:0000313" key="3">
    <source>
        <dbReference type="Proteomes" id="UP000799753"/>
    </source>
</evidence>
<sequence>MGETTDLVSTIGTWIAAALAIIALVGVIGPLLVWRASRTERHKAIAAIGKKNNGYVSPGIPFWTGIRLHQTIRSPKLYENPTFTENEWKTFKLSRMKSKPDSPATWVHLAACFEAHGVAMEYEDTVIVKRGRTMLPVPIEYIKMFCIIGRYSQDKMGYGAINTQVYGRTGTLTFFPMDTLDDEHNGFLGAVFSADVTDWSDKSLVVQVDTLRLVDTLLLADGFLPFGPRAHVSVLNSPVLASGHEIGYRQKSRTDDSHDHSGVDPQLWALEECDIRSVTSRFISCVGMDGQKETFFCLAPVQMNTKIDEELKHVSGYTYVPASKPFVRLSAENSGEDYIKRLDLQKIALALLNMEWHPCGYLTPIMRHSERGGDLLKRVLLRASGMAIPMLHRLSDGMDHLGLHEDKLDKVSKSISTILHVKTNSRVWYELDTDLKGMEHDDPKVSSMIGILMLRNEEFRGLVYDSVRYIATSSKTEIEFDLRHGTIAVPGAFGAIQTFEVDLEVLMLAGKTVQPDRTDNLKVKHGLILIGALRACVRSQLLSCCPDQSWMPELLDDYRENVVYVM</sequence>
<evidence type="ECO:0000256" key="1">
    <source>
        <dbReference type="SAM" id="Phobius"/>
    </source>
</evidence>
<keyword evidence="1" id="KW-0812">Transmembrane</keyword>
<keyword evidence="1" id="KW-0472">Membrane</keyword>
<protein>
    <submittedName>
        <fullName evidence="2">Uncharacterized protein</fullName>
    </submittedName>
</protein>
<proteinExistence type="predicted"/>
<keyword evidence="1" id="KW-1133">Transmembrane helix</keyword>
<organism evidence="2 3">
    <name type="scientific">Massarina eburnea CBS 473.64</name>
    <dbReference type="NCBI Taxonomy" id="1395130"/>
    <lineage>
        <taxon>Eukaryota</taxon>
        <taxon>Fungi</taxon>
        <taxon>Dikarya</taxon>
        <taxon>Ascomycota</taxon>
        <taxon>Pezizomycotina</taxon>
        <taxon>Dothideomycetes</taxon>
        <taxon>Pleosporomycetidae</taxon>
        <taxon>Pleosporales</taxon>
        <taxon>Massarineae</taxon>
        <taxon>Massarinaceae</taxon>
        <taxon>Massarina</taxon>
    </lineage>
</organism>
<dbReference type="OrthoDB" id="3942083at2759"/>
<keyword evidence="3" id="KW-1185">Reference proteome</keyword>
<dbReference type="AlphaFoldDB" id="A0A6A6SFK7"/>
<name>A0A6A6SFK7_9PLEO</name>
<gene>
    <name evidence="2" type="ORF">P280DRAFT_531169</name>
</gene>